<dbReference type="GO" id="GO:0016020">
    <property type="term" value="C:membrane"/>
    <property type="evidence" value="ECO:0007669"/>
    <property type="project" value="InterPro"/>
</dbReference>
<feature type="transmembrane region" description="Helical" evidence="1">
    <location>
        <begin position="46"/>
        <end position="65"/>
    </location>
</feature>
<organism evidence="3 4">
    <name type="scientific">Mesoterricola silvestris</name>
    <dbReference type="NCBI Taxonomy" id="2927979"/>
    <lineage>
        <taxon>Bacteria</taxon>
        <taxon>Pseudomonadati</taxon>
        <taxon>Acidobacteriota</taxon>
        <taxon>Holophagae</taxon>
        <taxon>Holophagales</taxon>
        <taxon>Holophagaceae</taxon>
        <taxon>Mesoterricola</taxon>
    </lineage>
</organism>
<dbReference type="SUPFAM" id="SSF55874">
    <property type="entry name" value="ATPase domain of HSP90 chaperone/DNA topoisomerase II/histidine kinase"/>
    <property type="match status" value="1"/>
</dbReference>
<dbReference type="RefSeq" id="WP_316414421.1">
    <property type="nucleotide sequence ID" value="NZ_AP027080.1"/>
</dbReference>
<dbReference type="Gene3D" id="3.30.565.10">
    <property type="entry name" value="Histidine kinase-like ATPase, C-terminal domain"/>
    <property type="match status" value="1"/>
</dbReference>
<keyword evidence="1" id="KW-1133">Transmembrane helix</keyword>
<evidence type="ECO:0000313" key="3">
    <source>
        <dbReference type="EMBL" id="BDU71530.1"/>
    </source>
</evidence>
<accession>A0AA48GL99</accession>
<feature type="transmembrane region" description="Helical" evidence="1">
    <location>
        <begin position="21"/>
        <end position="40"/>
    </location>
</feature>
<dbReference type="AlphaFoldDB" id="A0AA48GL99"/>
<proteinExistence type="predicted"/>
<dbReference type="InterPro" id="IPR010559">
    <property type="entry name" value="Sig_transdc_His_kin_internal"/>
</dbReference>
<keyword evidence="1" id="KW-0472">Membrane</keyword>
<feature type="transmembrane region" description="Helical" evidence="1">
    <location>
        <begin position="85"/>
        <end position="105"/>
    </location>
</feature>
<dbReference type="KEGG" id="msil:METEAL_07040"/>
<gene>
    <name evidence="3" type="ORF">METEAL_07040</name>
</gene>
<protein>
    <recommendedName>
        <fullName evidence="2">Signal transduction histidine kinase internal region domain-containing protein</fullName>
    </recommendedName>
</protein>
<evidence type="ECO:0000259" key="2">
    <source>
        <dbReference type="Pfam" id="PF06580"/>
    </source>
</evidence>
<reference evidence="4" key="1">
    <citation type="journal article" date="2023" name="Int. J. Syst. Evol. Microbiol.">
        <title>Mesoterricola silvestris gen. nov., sp. nov., Mesoterricola sediminis sp. nov., Geothrix oryzae sp. nov., Geothrix edaphica sp. nov., Geothrix rubra sp. nov., and Geothrix limicola sp. nov., six novel members of Acidobacteriota isolated from soils.</title>
        <authorList>
            <person name="Itoh H."/>
            <person name="Sugisawa Y."/>
            <person name="Mise K."/>
            <person name="Xu Z."/>
            <person name="Kuniyasu M."/>
            <person name="Ushijima N."/>
            <person name="Kawano K."/>
            <person name="Kobayashi E."/>
            <person name="Shiratori Y."/>
            <person name="Masuda Y."/>
            <person name="Senoo K."/>
        </authorList>
    </citation>
    <scope>NUCLEOTIDE SEQUENCE [LARGE SCALE GENOMIC DNA]</scope>
    <source>
        <strain evidence="4">W79</strain>
    </source>
</reference>
<sequence>MQFRQVRQRLQGRLRLSRWGALFVFAFLVLFERILFWRAVTPSGTMITFIGTLMMGCLLLGPMPWQWTGSGERHLGLVRGSAQAIVWNALWMATITGLFLVPEFLLGRDPAYPARLLATSRLLGIHPLVLVDAAGLPLIFLVGWFMAEREAAEDEKREAAERQRLLGEALKETEARVLQAELDPHVLYNALGGLAELVRKDPVATERALLDFSSYYRMVTACARRRTIPLSEERRLLELFLAIEQVRFGDRLQVRWLWPEGCEAYRIPPLLLQPVVENAIKHGVAPSDEGGEVRLDLARKGDRLIIGVENEGFPLAETWSPGVGLSNLRKRLENMDPPGSFRLSRAGDFTRAELDLPWEGGR</sequence>
<dbReference type="GO" id="GO:0000155">
    <property type="term" value="F:phosphorelay sensor kinase activity"/>
    <property type="evidence" value="ECO:0007669"/>
    <property type="project" value="InterPro"/>
</dbReference>
<evidence type="ECO:0000256" key="1">
    <source>
        <dbReference type="SAM" id="Phobius"/>
    </source>
</evidence>
<dbReference type="EMBL" id="AP027080">
    <property type="protein sequence ID" value="BDU71530.1"/>
    <property type="molecule type" value="Genomic_DNA"/>
</dbReference>
<name>A0AA48GL99_9BACT</name>
<feature type="transmembrane region" description="Helical" evidence="1">
    <location>
        <begin position="125"/>
        <end position="147"/>
    </location>
</feature>
<dbReference type="Proteomes" id="UP001238179">
    <property type="component" value="Chromosome"/>
</dbReference>
<dbReference type="InterPro" id="IPR036890">
    <property type="entry name" value="HATPase_C_sf"/>
</dbReference>
<dbReference type="InterPro" id="IPR050640">
    <property type="entry name" value="Bact_2-comp_sensor_kinase"/>
</dbReference>
<evidence type="ECO:0000313" key="4">
    <source>
        <dbReference type="Proteomes" id="UP001238179"/>
    </source>
</evidence>
<dbReference type="PANTHER" id="PTHR34220">
    <property type="entry name" value="SENSOR HISTIDINE KINASE YPDA"/>
    <property type="match status" value="1"/>
</dbReference>
<keyword evidence="1" id="KW-0812">Transmembrane</keyword>
<dbReference type="PANTHER" id="PTHR34220:SF7">
    <property type="entry name" value="SENSOR HISTIDINE KINASE YPDA"/>
    <property type="match status" value="1"/>
</dbReference>
<keyword evidence="4" id="KW-1185">Reference proteome</keyword>
<dbReference type="Pfam" id="PF06580">
    <property type="entry name" value="His_kinase"/>
    <property type="match status" value="1"/>
</dbReference>
<feature type="domain" description="Signal transduction histidine kinase internal region" evidence="2">
    <location>
        <begin position="174"/>
        <end position="252"/>
    </location>
</feature>